<sequence length="165" mass="17931">MEKNLGGNPNALPPPELALDTFVETAAKAVKAKYSDAVLKDVDAKKVSGGGKRYELSFTARFRVQSSKMVTATGDGKTISQPSAIPLGRGDVKDMSQVTAKIYALVGKDSFIGNIELYTSFTLFRKLATPSTYPPLPDQPYFDFRDKNEGRLALLGASDEKVYTE</sequence>
<dbReference type="Proteomes" id="UP000054266">
    <property type="component" value="Unassembled WGS sequence"/>
</dbReference>
<organism evidence="1 2">
    <name type="scientific">Phialophora macrospora</name>
    <dbReference type="NCBI Taxonomy" id="1851006"/>
    <lineage>
        <taxon>Eukaryota</taxon>
        <taxon>Fungi</taxon>
        <taxon>Dikarya</taxon>
        <taxon>Ascomycota</taxon>
        <taxon>Pezizomycotina</taxon>
        <taxon>Eurotiomycetes</taxon>
        <taxon>Chaetothyriomycetidae</taxon>
        <taxon>Chaetothyriales</taxon>
        <taxon>Herpotrichiellaceae</taxon>
        <taxon>Phialophora</taxon>
    </lineage>
</organism>
<accession>A0A0D2G3E6</accession>
<gene>
    <name evidence="1" type="ORF">PV04_01470</name>
</gene>
<keyword evidence="2" id="KW-1185">Reference proteome</keyword>
<proteinExistence type="predicted"/>
<evidence type="ECO:0000313" key="2">
    <source>
        <dbReference type="Proteomes" id="UP000054266"/>
    </source>
</evidence>
<dbReference type="AlphaFoldDB" id="A0A0D2G3E6"/>
<dbReference type="EMBL" id="KN846956">
    <property type="protein sequence ID" value="KIW73340.1"/>
    <property type="molecule type" value="Genomic_DNA"/>
</dbReference>
<name>A0A0D2G3E6_9EURO</name>
<evidence type="ECO:0000313" key="1">
    <source>
        <dbReference type="EMBL" id="KIW73340.1"/>
    </source>
</evidence>
<dbReference type="HOGENOM" id="CLU_1610543_0_0_1"/>
<protein>
    <submittedName>
        <fullName evidence="1">Uncharacterized protein</fullName>
    </submittedName>
</protein>
<reference evidence="1 2" key="1">
    <citation type="submission" date="2015-01" db="EMBL/GenBank/DDBJ databases">
        <title>The Genome Sequence of Capronia semiimmersa CBS27337.</title>
        <authorList>
            <consortium name="The Broad Institute Genomics Platform"/>
            <person name="Cuomo C."/>
            <person name="de Hoog S."/>
            <person name="Gorbushina A."/>
            <person name="Stielow B."/>
            <person name="Teixiera M."/>
            <person name="Abouelleil A."/>
            <person name="Chapman S.B."/>
            <person name="Priest M."/>
            <person name="Young S.K."/>
            <person name="Wortman J."/>
            <person name="Nusbaum C."/>
            <person name="Birren B."/>
        </authorList>
    </citation>
    <scope>NUCLEOTIDE SEQUENCE [LARGE SCALE GENOMIC DNA]</scope>
    <source>
        <strain evidence="1 2">CBS 27337</strain>
    </source>
</reference>